<keyword evidence="10" id="KW-0732">Signal</keyword>
<organism evidence="12">
    <name type="scientific">Conogethes pinicolalis</name>
    <dbReference type="NCBI Taxonomy" id="1178461"/>
    <lineage>
        <taxon>Eukaryota</taxon>
        <taxon>Metazoa</taxon>
        <taxon>Ecdysozoa</taxon>
        <taxon>Arthropoda</taxon>
        <taxon>Hexapoda</taxon>
        <taxon>Insecta</taxon>
        <taxon>Pterygota</taxon>
        <taxon>Neoptera</taxon>
        <taxon>Endopterygota</taxon>
        <taxon>Lepidoptera</taxon>
        <taxon>Glossata</taxon>
        <taxon>Ditrysia</taxon>
        <taxon>Pyraloidea</taxon>
        <taxon>Crambidae</taxon>
        <taxon>Spilomelinae</taxon>
        <taxon>Conogethes</taxon>
    </lineage>
</organism>
<evidence type="ECO:0000313" key="12">
    <source>
        <dbReference type="EMBL" id="QEE82789.1"/>
    </source>
</evidence>
<feature type="signal peptide" evidence="10">
    <location>
        <begin position="1"/>
        <end position="19"/>
    </location>
</feature>
<evidence type="ECO:0000256" key="1">
    <source>
        <dbReference type="ARBA" id="ARBA00004651"/>
    </source>
</evidence>
<evidence type="ECO:0000256" key="5">
    <source>
        <dbReference type="ARBA" id="ARBA00022989"/>
    </source>
</evidence>
<dbReference type="SUPFAM" id="SSF53850">
    <property type="entry name" value="Periplasmic binding protein-like II"/>
    <property type="match status" value="1"/>
</dbReference>
<keyword evidence="8" id="KW-0325">Glycoprotein</keyword>
<keyword evidence="7 12" id="KW-0675">Receptor</keyword>
<gene>
    <name evidence="12" type="primary">IR75p1</name>
</gene>
<evidence type="ECO:0000256" key="8">
    <source>
        <dbReference type="ARBA" id="ARBA00023180"/>
    </source>
</evidence>
<dbReference type="Pfam" id="PF00060">
    <property type="entry name" value="Lig_chan"/>
    <property type="match status" value="1"/>
</dbReference>
<comment type="similarity">
    <text evidence="2">Belongs to the glutamate-gated ion channel (TC 1.A.10.1) family.</text>
</comment>
<sequence>MKLESFILFVLFNFLRVSARDDVAVNFIKQFIANEGKPTMLIFNDLCWNINAKVKLANDLSRAGHRFSTSIDLNSDYLYHNLLFLADLNCPNIGSILENAISRKLFGSPFRWLVLMDHSNGDQKGLSKLLECPLLPDNELVLAEREKNGFNMSELHRPSTNHAMIFTPRGYFNGTFVDIRPHRELYRRRKDLMGHALVMANVIQDSNSTQYHLPREDRLQLQYDSITKICWMDVLLVFQMLNVTPQYIFSHRWGYKNNGHWSGMISDVATGRADIGTNCLLEKDRMDVVHYTDTLAPFHVRFVFRQPPLSYSANIFSLPFSSSVWVAIVVCSAVATATLFLASVWEAKLGVSSSQLDGSIGDALLVTMSAVGQQGCFLEPRKLSGRIITWVIFAALMLLYAAYSANIVVLLQAPSNSIRTLAQLAASKITLAAYDVDYNHFVFKRYTDPVRVTIHKRIDPEKGKSHFYDLNEGVERIRKGLFAFHTIVEPVYRRIEETFLETEKCDLAEVDLMNRFLPFVPVTKGSPYVEMFKVAFKQIREAGFVSALVKRLQVPKPRCAHRVSSFSSVGLPDLRPVLAFMLIGTALSVGIALMEVVAFKLCNRRRIHFNPAIFNKN</sequence>
<dbReference type="PANTHER" id="PTHR42643:SF33">
    <property type="entry name" value="GLUTAMATE RECEPTOR 2-LIKE PROTEIN"/>
    <property type="match status" value="1"/>
</dbReference>
<evidence type="ECO:0000256" key="6">
    <source>
        <dbReference type="ARBA" id="ARBA00023136"/>
    </source>
</evidence>
<keyword evidence="5 9" id="KW-1133">Transmembrane helix</keyword>
<accession>A0A5B9GB98</accession>
<dbReference type="InterPro" id="IPR052192">
    <property type="entry name" value="Insect_Ionotropic_Sensory_Rcpt"/>
</dbReference>
<evidence type="ECO:0000256" key="10">
    <source>
        <dbReference type="SAM" id="SignalP"/>
    </source>
</evidence>
<evidence type="ECO:0000256" key="7">
    <source>
        <dbReference type="ARBA" id="ARBA00023170"/>
    </source>
</evidence>
<feature type="transmembrane region" description="Helical" evidence="9">
    <location>
        <begin position="577"/>
        <end position="599"/>
    </location>
</feature>
<feature type="chain" id="PRO_5022973834" evidence="10">
    <location>
        <begin position="20"/>
        <end position="617"/>
    </location>
</feature>
<evidence type="ECO:0000256" key="4">
    <source>
        <dbReference type="ARBA" id="ARBA00022692"/>
    </source>
</evidence>
<dbReference type="GO" id="GO:0015276">
    <property type="term" value="F:ligand-gated monoatomic ion channel activity"/>
    <property type="evidence" value="ECO:0007669"/>
    <property type="project" value="InterPro"/>
</dbReference>
<evidence type="ECO:0000256" key="9">
    <source>
        <dbReference type="SAM" id="Phobius"/>
    </source>
</evidence>
<dbReference type="InterPro" id="IPR001320">
    <property type="entry name" value="Iontro_rcpt_C"/>
</dbReference>
<keyword evidence="6 9" id="KW-0472">Membrane</keyword>
<dbReference type="PANTHER" id="PTHR42643">
    <property type="entry name" value="IONOTROPIC RECEPTOR 20A-RELATED"/>
    <property type="match status" value="1"/>
</dbReference>
<proteinExistence type="evidence at transcript level"/>
<feature type="transmembrane region" description="Helical" evidence="9">
    <location>
        <begin position="324"/>
        <end position="345"/>
    </location>
</feature>
<comment type="subcellular location">
    <subcellularLocation>
        <location evidence="1">Cell membrane</location>
        <topology evidence="1">Multi-pass membrane protein</topology>
    </subcellularLocation>
</comment>
<name>A0A5B9GB98_9NEOP</name>
<dbReference type="Gene3D" id="1.10.287.70">
    <property type="match status" value="1"/>
</dbReference>
<evidence type="ECO:0000256" key="3">
    <source>
        <dbReference type="ARBA" id="ARBA00022475"/>
    </source>
</evidence>
<dbReference type="EMBL" id="MK458430">
    <property type="protein sequence ID" value="QEE82789.1"/>
    <property type="molecule type" value="mRNA"/>
</dbReference>
<evidence type="ECO:0000256" key="2">
    <source>
        <dbReference type="ARBA" id="ARBA00008685"/>
    </source>
</evidence>
<feature type="domain" description="Ionotropic glutamate receptor C-terminal" evidence="11">
    <location>
        <begin position="322"/>
        <end position="556"/>
    </location>
</feature>
<protein>
    <submittedName>
        <fullName evidence="12">Ionotropic receptor 75p1</fullName>
    </submittedName>
</protein>
<reference evidence="12" key="1">
    <citation type="submission" date="2019-01" db="EMBL/GenBank/DDBJ databases">
        <title>Antennal transcriptome and differential expression of olfactory genes in the Conogethes pinicolalis (Lepidoptera: Crambidae).</title>
        <authorList>
            <person name="Jing D."/>
            <person name="Zhang T."/>
            <person name="Wang Z."/>
            <person name="He K."/>
            <person name="Bai S."/>
        </authorList>
    </citation>
    <scope>NUCLEOTIDE SEQUENCE</scope>
</reference>
<dbReference type="GO" id="GO:0005886">
    <property type="term" value="C:plasma membrane"/>
    <property type="evidence" value="ECO:0007669"/>
    <property type="project" value="UniProtKB-SubCell"/>
</dbReference>
<dbReference type="AlphaFoldDB" id="A0A5B9GB98"/>
<evidence type="ECO:0000259" key="11">
    <source>
        <dbReference type="Pfam" id="PF00060"/>
    </source>
</evidence>
<keyword evidence="4 9" id="KW-0812">Transmembrane</keyword>
<dbReference type="GO" id="GO:0050906">
    <property type="term" value="P:detection of stimulus involved in sensory perception"/>
    <property type="evidence" value="ECO:0007669"/>
    <property type="project" value="UniProtKB-ARBA"/>
</dbReference>
<dbReference type="Gene3D" id="3.40.190.10">
    <property type="entry name" value="Periplasmic binding protein-like II"/>
    <property type="match status" value="1"/>
</dbReference>
<feature type="transmembrane region" description="Helical" evidence="9">
    <location>
        <begin position="387"/>
        <end position="411"/>
    </location>
</feature>
<keyword evidence="3" id="KW-1003">Cell membrane</keyword>